<dbReference type="OrthoDB" id="7540582at2"/>
<reference evidence="1 2" key="1">
    <citation type="submission" date="2017-03" db="EMBL/GenBank/DDBJ databases">
        <title>Genome sequence of Sphingomonas mucosissima DSM 17494.</title>
        <authorList>
            <person name="Poehlein A."/>
            <person name="Wuebbeler J.H."/>
            <person name="Steinbuechel A."/>
            <person name="Daniel R."/>
        </authorList>
    </citation>
    <scope>NUCLEOTIDE SEQUENCE [LARGE SCALE GENOMIC DNA]</scope>
    <source>
        <strain evidence="1 2">DSM 17494</strain>
    </source>
</reference>
<keyword evidence="2" id="KW-1185">Reference proteome</keyword>
<dbReference type="InterPro" id="IPR027417">
    <property type="entry name" value="P-loop_NTPase"/>
</dbReference>
<dbReference type="SUPFAM" id="SSF52540">
    <property type="entry name" value="P-loop containing nucleoside triphosphate hydrolases"/>
    <property type="match status" value="1"/>
</dbReference>
<dbReference type="Proteomes" id="UP000197783">
    <property type="component" value="Unassembled WGS sequence"/>
</dbReference>
<organism evidence="1 2">
    <name type="scientific">Sphingomonas mucosissima</name>
    <dbReference type="NCBI Taxonomy" id="370959"/>
    <lineage>
        <taxon>Bacteria</taxon>
        <taxon>Pseudomonadati</taxon>
        <taxon>Pseudomonadota</taxon>
        <taxon>Alphaproteobacteria</taxon>
        <taxon>Sphingomonadales</taxon>
        <taxon>Sphingomonadaceae</taxon>
        <taxon>Sphingomonas</taxon>
    </lineage>
</organism>
<proteinExistence type="predicted"/>
<dbReference type="AlphaFoldDB" id="A0A245ZMH4"/>
<evidence type="ECO:0000313" key="1">
    <source>
        <dbReference type="EMBL" id="OWK30939.1"/>
    </source>
</evidence>
<gene>
    <name evidence="1" type="ORF">SPMU_19300</name>
</gene>
<name>A0A245ZMH4_9SPHN</name>
<comment type="caution">
    <text evidence="1">The sequence shown here is derived from an EMBL/GenBank/DDBJ whole genome shotgun (WGS) entry which is preliminary data.</text>
</comment>
<evidence type="ECO:0008006" key="3">
    <source>
        <dbReference type="Google" id="ProtNLM"/>
    </source>
</evidence>
<dbReference type="EMBL" id="NBBJ01000002">
    <property type="protein sequence ID" value="OWK30939.1"/>
    <property type="molecule type" value="Genomic_DNA"/>
</dbReference>
<dbReference type="RefSeq" id="WP_088333602.1">
    <property type="nucleotide sequence ID" value="NZ_NBBJ01000002.1"/>
</dbReference>
<accession>A0A245ZMH4</accession>
<protein>
    <recommendedName>
        <fullName evidence="3">Sulfotransferase family protein</fullName>
    </recommendedName>
</protein>
<evidence type="ECO:0000313" key="2">
    <source>
        <dbReference type="Proteomes" id="UP000197783"/>
    </source>
</evidence>
<sequence>MRGKRHAIVHIGHKKTGTTFIQNHLHANRSALFDAGVIYPLPEPNHSYALSGIFHAGKVVKAPSPRVRYASDRKRAREALHSELCGADWHTMVLSAEAVAGFSPGELKDFAGWLAGHVDTTQIIFVVRDPVDWAVSVAQQRLKTRGEVEALLAEPEPPRWSKIITRFRETFGPRAVTVLEYEQLSAEREHFAARFACAAGLPANVAGALVGSDIGAVNESLSMEAALMLGRYNARVPQRIGGRRNPARSGMEPRAFFGLPGQKFDLPDAARRKAYVQSREDVAFLAQEFGITRYSYPASDLAPSRYTEEVSPEFLEALADRMVSLQAQAMANQLLWGADRLRYSGDDAAAAAAIDTAAARFPTDERVIRATAGRRRGKIRRR</sequence>
<dbReference type="Gene3D" id="3.40.50.300">
    <property type="entry name" value="P-loop containing nucleotide triphosphate hydrolases"/>
    <property type="match status" value="1"/>
</dbReference>